<name>D4DNS9_NEIEG</name>
<dbReference type="EMBL" id="ADBF01000016">
    <property type="protein sequence ID" value="EFE50555.1"/>
    <property type="molecule type" value="Genomic_DNA"/>
</dbReference>
<reference evidence="2 3" key="1">
    <citation type="submission" date="2010-02" db="EMBL/GenBank/DDBJ databases">
        <authorList>
            <person name="Weinstock G."/>
            <person name="Sodergren E."/>
            <person name="Clifton S."/>
            <person name="Fulton L."/>
            <person name="Fulton B."/>
            <person name="Courtney L."/>
            <person name="Fronick C."/>
            <person name="Harrison M."/>
            <person name="Strong C."/>
            <person name="Farmer C."/>
            <person name="Delahaunty K."/>
            <person name="Markovic C."/>
            <person name="Hall O."/>
            <person name="Minx P."/>
            <person name="Tomlinson C."/>
            <person name="Mitreva M."/>
            <person name="Nelson J."/>
            <person name="Hou S."/>
            <person name="Wollam A."/>
            <person name="Pepin K.H."/>
            <person name="Johnson M."/>
            <person name="Bhonagiri V."/>
            <person name="Zhang X."/>
            <person name="Suruliraj S."/>
            <person name="Warren W."/>
            <person name="Chinwalla A."/>
            <person name="Mardis E.R."/>
            <person name="Wilson R.K."/>
        </authorList>
    </citation>
    <scope>NUCLEOTIDE SEQUENCE [LARGE SCALE GENOMIC DNA]</scope>
    <source>
        <strain evidence="2 3">ATCC 29315</strain>
    </source>
</reference>
<organism evidence="2 3">
    <name type="scientific">Neisseria elongata subsp. glycolytica ATCC 29315</name>
    <dbReference type="NCBI Taxonomy" id="546263"/>
    <lineage>
        <taxon>Bacteria</taxon>
        <taxon>Pseudomonadati</taxon>
        <taxon>Pseudomonadota</taxon>
        <taxon>Betaproteobacteria</taxon>
        <taxon>Neisseriales</taxon>
        <taxon>Neisseriaceae</taxon>
        <taxon>Neisseria</taxon>
    </lineage>
</organism>
<dbReference type="Proteomes" id="UP000005536">
    <property type="component" value="Unassembled WGS sequence"/>
</dbReference>
<feature type="signal peptide" evidence="1">
    <location>
        <begin position="1"/>
        <end position="20"/>
    </location>
</feature>
<gene>
    <name evidence="2" type="ORF">NEIELOOT_00713</name>
</gene>
<evidence type="ECO:0000313" key="3">
    <source>
        <dbReference type="Proteomes" id="UP000005536"/>
    </source>
</evidence>
<protein>
    <recommendedName>
        <fullName evidence="4">Lipoprotein</fullName>
    </recommendedName>
</protein>
<dbReference type="AlphaFoldDB" id="D4DNS9"/>
<evidence type="ECO:0000256" key="1">
    <source>
        <dbReference type="SAM" id="SignalP"/>
    </source>
</evidence>
<feature type="chain" id="PRO_5003056005" description="Lipoprotein" evidence="1">
    <location>
        <begin position="21"/>
        <end position="162"/>
    </location>
</feature>
<comment type="caution">
    <text evidence="2">The sequence shown here is derived from an EMBL/GenBank/DDBJ whole genome shotgun (WGS) entry which is preliminary data.</text>
</comment>
<keyword evidence="1" id="KW-0732">Signal</keyword>
<evidence type="ECO:0008006" key="4">
    <source>
        <dbReference type="Google" id="ProtNLM"/>
    </source>
</evidence>
<accession>D4DNS9</accession>
<sequence length="162" mass="17796">MMNKILTALLLGAFAVSAHAAPNQGGNDKSATLLAGRSGKTVHLYDYETPDGTYSASLYPSSVKNLGNGWYSTITLHQPARAGKHAHMLILDWVHCQEPKQSVMSAIALFGKNGKLEERADIHDYDSPEKMPQEAIEQVQKEDSEEAMHSGKMVETVCRRVK</sequence>
<dbReference type="STRING" id="546263.NELON_06240"/>
<evidence type="ECO:0000313" key="2">
    <source>
        <dbReference type="EMBL" id="EFE50555.1"/>
    </source>
</evidence>
<proteinExistence type="predicted"/>